<feature type="transmembrane region" description="Helical" evidence="8">
    <location>
        <begin position="119"/>
        <end position="137"/>
    </location>
</feature>
<keyword evidence="4" id="KW-0997">Cell inner membrane</keyword>
<dbReference type="CDD" id="cd06579">
    <property type="entry name" value="TM_PBP1_transp_AraH_like"/>
    <property type="match status" value="1"/>
</dbReference>
<reference evidence="9" key="1">
    <citation type="submission" date="2020-08" db="EMBL/GenBank/DDBJ databases">
        <title>Genome public.</title>
        <authorList>
            <person name="Liu C."/>
            <person name="Sun Q."/>
        </authorList>
    </citation>
    <scope>NUCLEOTIDE SEQUENCE</scope>
    <source>
        <strain evidence="9">NSJ-28</strain>
    </source>
</reference>
<evidence type="ECO:0000256" key="6">
    <source>
        <dbReference type="ARBA" id="ARBA00022989"/>
    </source>
</evidence>
<feature type="transmembrane region" description="Helical" evidence="8">
    <location>
        <begin position="90"/>
        <end position="112"/>
    </location>
</feature>
<keyword evidence="2" id="KW-0813">Transport</keyword>
<protein>
    <submittedName>
        <fullName evidence="9">ABC transporter permease</fullName>
    </submittedName>
</protein>
<dbReference type="PANTHER" id="PTHR32196">
    <property type="entry name" value="ABC TRANSPORTER PERMEASE PROTEIN YPHD-RELATED-RELATED"/>
    <property type="match status" value="1"/>
</dbReference>
<dbReference type="Pfam" id="PF02653">
    <property type="entry name" value="BPD_transp_2"/>
    <property type="match status" value="1"/>
</dbReference>
<evidence type="ECO:0000313" key="10">
    <source>
        <dbReference type="Proteomes" id="UP000606499"/>
    </source>
</evidence>
<dbReference type="RefSeq" id="WP_054328199.1">
    <property type="nucleotide sequence ID" value="NZ_JACOPL010000017.1"/>
</dbReference>
<feature type="transmembrane region" description="Helical" evidence="8">
    <location>
        <begin position="157"/>
        <end position="179"/>
    </location>
</feature>
<evidence type="ECO:0000256" key="3">
    <source>
        <dbReference type="ARBA" id="ARBA00022475"/>
    </source>
</evidence>
<dbReference type="GO" id="GO:0005886">
    <property type="term" value="C:plasma membrane"/>
    <property type="evidence" value="ECO:0007669"/>
    <property type="project" value="UniProtKB-SubCell"/>
</dbReference>
<proteinExistence type="predicted"/>
<comment type="caution">
    <text evidence="9">The sequence shown here is derived from an EMBL/GenBank/DDBJ whole genome shotgun (WGS) entry which is preliminary data.</text>
</comment>
<evidence type="ECO:0000256" key="5">
    <source>
        <dbReference type="ARBA" id="ARBA00022692"/>
    </source>
</evidence>
<dbReference type="InterPro" id="IPR001851">
    <property type="entry name" value="ABC_transp_permease"/>
</dbReference>
<dbReference type="GO" id="GO:0022857">
    <property type="term" value="F:transmembrane transporter activity"/>
    <property type="evidence" value="ECO:0007669"/>
    <property type="project" value="InterPro"/>
</dbReference>
<accession>A0A923LYY9</accession>
<dbReference type="EMBL" id="JACOPL010000017">
    <property type="protein sequence ID" value="MBC5726514.1"/>
    <property type="molecule type" value="Genomic_DNA"/>
</dbReference>
<keyword evidence="3" id="KW-1003">Cell membrane</keyword>
<evidence type="ECO:0000256" key="7">
    <source>
        <dbReference type="ARBA" id="ARBA00023136"/>
    </source>
</evidence>
<comment type="subcellular location">
    <subcellularLocation>
        <location evidence="1">Cell membrane</location>
        <topology evidence="1">Multi-pass membrane protein</topology>
    </subcellularLocation>
</comment>
<evidence type="ECO:0000256" key="4">
    <source>
        <dbReference type="ARBA" id="ARBA00022519"/>
    </source>
</evidence>
<dbReference type="AlphaFoldDB" id="A0A923LYY9"/>
<organism evidence="9 10">
    <name type="scientific">Agathobaculum faecis</name>
    <dbReference type="NCBI Taxonomy" id="2763013"/>
    <lineage>
        <taxon>Bacteria</taxon>
        <taxon>Bacillati</taxon>
        <taxon>Bacillota</taxon>
        <taxon>Clostridia</taxon>
        <taxon>Eubacteriales</taxon>
        <taxon>Butyricicoccaceae</taxon>
        <taxon>Agathobaculum</taxon>
    </lineage>
</organism>
<keyword evidence="7 8" id="KW-0472">Membrane</keyword>
<feature type="transmembrane region" description="Helical" evidence="8">
    <location>
        <begin position="290"/>
        <end position="306"/>
    </location>
</feature>
<dbReference type="PANTHER" id="PTHR32196:SF21">
    <property type="entry name" value="ABC TRANSPORTER PERMEASE PROTEIN YPHD-RELATED"/>
    <property type="match status" value="1"/>
</dbReference>
<evidence type="ECO:0000256" key="1">
    <source>
        <dbReference type="ARBA" id="ARBA00004651"/>
    </source>
</evidence>
<evidence type="ECO:0000256" key="2">
    <source>
        <dbReference type="ARBA" id="ARBA00022448"/>
    </source>
</evidence>
<gene>
    <name evidence="9" type="ORF">H8S45_13740</name>
</gene>
<keyword evidence="5 8" id="KW-0812">Transmembrane</keyword>
<feature type="transmembrane region" description="Helical" evidence="8">
    <location>
        <begin position="250"/>
        <end position="278"/>
    </location>
</feature>
<feature type="transmembrane region" description="Helical" evidence="8">
    <location>
        <begin position="209"/>
        <end position="230"/>
    </location>
</feature>
<dbReference type="Proteomes" id="UP000606499">
    <property type="component" value="Unassembled WGS sequence"/>
</dbReference>
<name>A0A923LYY9_9FIRM</name>
<feature type="transmembrane region" description="Helical" evidence="8">
    <location>
        <begin position="49"/>
        <end position="70"/>
    </location>
</feature>
<evidence type="ECO:0000256" key="8">
    <source>
        <dbReference type="SAM" id="Phobius"/>
    </source>
</evidence>
<sequence>MSVKKKNQIDLLSRFLILAVVCVGFALLRPEAFLSVDNITQVVFQQTPFTILMAFGMSLAIISGGIDISMSSTMVLSSYLSASYFQQGNYFMGLVVAFGVGLGFGLFNGVLISKVKIEPFIATFSVDFMALGLAYVVCNGEYVYGFSDGFRSIVNGYLIPGIPNVALVTFLVFAVLYFLTRRTIYGRTLYSLGHNKKATKLSGMHSDGVILGVYVTNGLLAALTGILYLARLNAADPSIRGTLTNDSIASALIGGIAFCGGTGSVVNTVIGSMIIMFIRNGMNIMGVSTNWQQAVVGFVILFAIVYERVLNNLMAKYAGKGNK</sequence>
<keyword evidence="10" id="KW-1185">Reference proteome</keyword>
<keyword evidence="6 8" id="KW-1133">Transmembrane helix</keyword>
<evidence type="ECO:0000313" key="9">
    <source>
        <dbReference type="EMBL" id="MBC5726514.1"/>
    </source>
</evidence>
<feature type="transmembrane region" description="Helical" evidence="8">
    <location>
        <begin position="12"/>
        <end position="28"/>
    </location>
</feature>